<dbReference type="InterPro" id="IPR010642">
    <property type="entry name" value="Invasion_prot_B"/>
</dbReference>
<reference evidence="1 2" key="1">
    <citation type="submission" date="2017-01" db="EMBL/GenBank/DDBJ databases">
        <title>Novel large sulfur bacteria in the metagenomes of groundwater-fed chemosynthetic microbial mats in the Lake Huron basin.</title>
        <authorList>
            <person name="Sharrar A.M."/>
            <person name="Flood B.E."/>
            <person name="Bailey J.V."/>
            <person name="Jones D.S."/>
            <person name="Biddanda B."/>
            <person name="Ruberg S.A."/>
            <person name="Marcus D.N."/>
            <person name="Dick G.J."/>
        </authorList>
    </citation>
    <scope>NUCLEOTIDE SEQUENCE [LARGE SCALE GENOMIC DNA]</scope>
    <source>
        <strain evidence="1">A8</strain>
    </source>
</reference>
<sequence length="165" mass="17567">MGIKEDFNMHLGIKGLVLAGLLCGTLPTHAAGSIQGMRFGDWGGNCDAQVCYLQQVLSQGDAPLMITVIGYAPGKPDPTVIFELPPGIHIKAGVQLQVDNNPPVKFTGSCDKDYCRAGFALDQTIIQQFQSGRKASLSFTPAPKKKPTVLPLSLIGVTKGLSMLR</sequence>
<name>A0A1Y1QV06_9GAMM</name>
<gene>
    <name evidence="1" type="ORF">BWK73_09530</name>
</gene>
<accession>A0A1Y1QV06</accession>
<evidence type="ECO:0000313" key="2">
    <source>
        <dbReference type="Proteomes" id="UP000192491"/>
    </source>
</evidence>
<organism evidence="1 2">
    <name type="scientific">Thiothrix lacustris</name>
    <dbReference type="NCBI Taxonomy" id="525917"/>
    <lineage>
        <taxon>Bacteria</taxon>
        <taxon>Pseudomonadati</taxon>
        <taxon>Pseudomonadota</taxon>
        <taxon>Gammaproteobacteria</taxon>
        <taxon>Thiotrichales</taxon>
        <taxon>Thiotrichaceae</taxon>
        <taxon>Thiothrix</taxon>
    </lineage>
</organism>
<dbReference type="Gene3D" id="2.60.40.1880">
    <property type="entry name" value="Invasion associated locus B (IalB) protein"/>
    <property type="match status" value="1"/>
</dbReference>
<proteinExistence type="predicted"/>
<dbReference type="AlphaFoldDB" id="A0A1Y1QV06"/>
<dbReference type="InterPro" id="IPR038696">
    <property type="entry name" value="IalB_sf"/>
</dbReference>
<dbReference type="Proteomes" id="UP000192491">
    <property type="component" value="Unassembled WGS sequence"/>
</dbReference>
<dbReference type="EMBL" id="MTEJ01000029">
    <property type="protein sequence ID" value="OQX14426.1"/>
    <property type="molecule type" value="Genomic_DNA"/>
</dbReference>
<evidence type="ECO:0000313" key="1">
    <source>
        <dbReference type="EMBL" id="OQX14426.1"/>
    </source>
</evidence>
<dbReference type="Pfam" id="PF06776">
    <property type="entry name" value="IalB"/>
    <property type="match status" value="1"/>
</dbReference>
<evidence type="ECO:0008006" key="3">
    <source>
        <dbReference type="Google" id="ProtNLM"/>
    </source>
</evidence>
<protein>
    <recommendedName>
        <fullName evidence="3">Invasion-associated locus B family protein</fullName>
    </recommendedName>
</protein>
<comment type="caution">
    <text evidence="1">The sequence shown here is derived from an EMBL/GenBank/DDBJ whole genome shotgun (WGS) entry which is preliminary data.</text>
</comment>